<evidence type="ECO:0000313" key="2">
    <source>
        <dbReference type="Proteomes" id="UP001055811"/>
    </source>
</evidence>
<dbReference type="Proteomes" id="UP001055811">
    <property type="component" value="Linkage Group LG08"/>
</dbReference>
<keyword evidence="2" id="KW-1185">Reference proteome</keyword>
<reference evidence="1 2" key="2">
    <citation type="journal article" date="2022" name="Mol. Ecol. Resour.">
        <title>The genomes of chicory, endive, great burdock and yacon provide insights into Asteraceae paleo-polyploidization history and plant inulin production.</title>
        <authorList>
            <person name="Fan W."/>
            <person name="Wang S."/>
            <person name="Wang H."/>
            <person name="Wang A."/>
            <person name="Jiang F."/>
            <person name="Liu H."/>
            <person name="Zhao H."/>
            <person name="Xu D."/>
            <person name="Zhang Y."/>
        </authorList>
    </citation>
    <scope>NUCLEOTIDE SEQUENCE [LARGE SCALE GENOMIC DNA]</scope>
    <source>
        <strain evidence="2">cv. Punajuju</strain>
        <tissue evidence="1">Leaves</tissue>
    </source>
</reference>
<comment type="caution">
    <text evidence="1">The sequence shown here is derived from an EMBL/GenBank/DDBJ whole genome shotgun (WGS) entry which is preliminary data.</text>
</comment>
<protein>
    <submittedName>
        <fullName evidence="1">Uncharacterized protein</fullName>
    </submittedName>
</protein>
<name>A0ACB8ZVG9_CICIN</name>
<reference evidence="2" key="1">
    <citation type="journal article" date="2022" name="Mol. Ecol. Resour.">
        <title>The genomes of chicory, endive, great burdock and yacon provide insights into Asteraceae palaeo-polyploidization history and plant inulin production.</title>
        <authorList>
            <person name="Fan W."/>
            <person name="Wang S."/>
            <person name="Wang H."/>
            <person name="Wang A."/>
            <person name="Jiang F."/>
            <person name="Liu H."/>
            <person name="Zhao H."/>
            <person name="Xu D."/>
            <person name="Zhang Y."/>
        </authorList>
    </citation>
    <scope>NUCLEOTIDE SEQUENCE [LARGE SCALE GENOMIC DNA]</scope>
    <source>
        <strain evidence="2">cv. Punajuju</strain>
    </source>
</reference>
<gene>
    <name evidence="1" type="ORF">L2E82_44737</name>
</gene>
<organism evidence="1 2">
    <name type="scientific">Cichorium intybus</name>
    <name type="common">Chicory</name>
    <dbReference type="NCBI Taxonomy" id="13427"/>
    <lineage>
        <taxon>Eukaryota</taxon>
        <taxon>Viridiplantae</taxon>
        <taxon>Streptophyta</taxon>
        <taxon>Embryophyta</taxon>
        <taxon>Tracheophyta</taxon>
        <taxon>Spermatophyta</taxon>
        <taxon>Magnoliopsida</taxon>
        <taxon>eudicotyledons</taxon>
        <taxon>Gunneridae</taxon>
        <taxon>Pentapetalae</taxon>
        <taxon>asterids</taxon>
        <taxon>campanulids</taxon>
        <taxon>Asterales</taxon>
        <taxon>Asteraceae</taxon>
        <taxon>Cichorioideae</taxon>
        <taxon>Cichorieae</taxon>
        <taxon>Cichoriinae</taxon>
        <taxon>Cichorium</taxon>
    </lineage>
</organism>
<evidence type="ECO:0000313" key="1">
    <source>
        <dbReference type="EMBL" id="KAI3700120.1"/>
    </source>
</evidence>
<sequence length="129" mass="15003">MNGKLDVINIIDEDIREYTNNMPPDPNQLKIFYWHCKPKLQNEDTMRDASNKQLGEHLLGAALGTLHIKPIILKRHRRKDRAWRFKATSKHSREIIRKRQPGSSRGTDTPFDPGKLEYGISERTVVTEI</sequence>
<accession>A0ACB8ZVG9</accession>
<proteinExistence type="predicted"/>
<dbReference type="EMBL" id="CM042016">
    <property type="protein sequence ID" value="KAI3700120.1"/>
    <property type="molecule type" value="Genomic_DNA"/>
</dbReference>